<dbReference type="Gramene" id="KOM56906">
    <property type="protein sequence ID" value="KOM56906"/>
    <property type="gene ID" value="LR48_Vigan10g279800"/>
</dbReference>
<accession>A0A0L9VPB4</accession>
<name>A0A0L9VPB4_PHAAN</name>
<dbReference type="AlphaFoldDB" id="A0A0L9VPB4"/>
<sequence length="88" mass="9659">MLLDVAGLLLQAQLLKHIPASLLFSSSVLACSSICCSPFFLTLLDTLFNGSFLLYFQPNKYTLLLFFSNSCTLVASSVLSERCSLLFP</sequence>
<proteinExistence type="predicted"/>
<dbReference type="EMBL" id="CM003380">
    <property type="protein sequence ID" value="KOM56906.1"/>
    <property type="molecule type" value="Genomic_DNA"/>
</dbReference>
<dbReference type="Proteomes" id="UP000053144">
    <property type="component" value="Chromosome 10"/>
</dbReference>
<protein>
    <submittedName>
        <fullName evidence="1">Uncharacterized protein</fullName>
    </submittedName>
</protein>
<evidence type="ECO:0000313" key="2">
    <source>
        <dbReference type="Proteomes" id="UP000053144"/>
    </source>
</evidence>
<reference evidence="2" key="1">
    <citation type="journal article" date="2015" name="Proc. Natl. Acad. Sci. U.S.A.">
        <title>Genome sequencing of adzuki bean (Vigna angularis) provides insight into high starch and low fat accumulation and domestication.</title>
        <authorList>
            <person name="Yang K."/>
            <person name="Tian Z."/>
            <person name="Chen C."/>
            <person name="Luo L."/>
            <person name="Zhao B."/>
            <person name="Wang Z."/>
            <person name="Yu L."/>
            <person name="Li Y."/>
            <person name="Sun Y."/>
            <person name="Li W."/>
            <person name="Chen Y."/>
            <person name="Li Y."/>
            <person name="Zhang Y."/>
            <person name="Ai D."/>
            <person name="Zhao J."/>
            <person name="Shang C."/>
            <person name="Ma Y."/>
            <person name="Wu B."/>
            <person name="Wang M."/>
            <person name="Gao L."/>
            <person name="Sun D."/>
            <person name="Zhang P."/>
            <person name="Guo F."/>
            <person name="Wang W."/>
            <person name="Li Y."/>
            <person name="Wang J."/>
            <person name="Varshney R.K."/>
            <person name="Wang J."/>
            <person name="Ling H.Q."/>
            <person name="Wan P."/>
        </authorList>
    </citation>
    <scope>NUCLEOTIDE SEQUENCE</scope>
    <source>
        <strain evidence="2">cv. Jingnong 6</strain>
    </source>
</reference>
<gene>
    <name evidence="1" type="ORF">LR48_Vigan10g279800</name>
</gene>
<evidence type="ECO:0000313" key="1">
    <source>
        <dbReference type="EMBL" id="KOM56906.1"/>
    </source>
</evidence>
<organism evidence="1 2">
    <name type="scientific">Phaseolus angularis</name>
    <name type="common">Azuki bean</name>
    <name type="synonym">Vigna angularis</name>
    <dbReference type="NCBI Taxonomy" id="3914"/>
    <lineage>
        <taxon>Eukaryota</taxon>
        <taxon>Viridiplantae</taxon>
        <taxon>Streptophyta</taxon>
        <taxon>Embryophyta</taxon>
        <taxon>Tracheophyta</taxon>
        <taxon>Spermatophyta</taxon>
        <taxon>Magnoliopsida</taxon>
        <taxon>eudicotyledons</taxon>
        <taxon>Gunneridae</taxon>
        <taxon>Pentapetalae</taxon>
        <taxon>rosids</taxon>
        <taxon>fabids</taxon>
        <taxon>Fabales</taxon>
        <taxon>Fabaceae</taxon>
        <taxon>Papilionoideae</taxon>
        <taxon>50 kb inversion clade</taxon>
        <taxon>NPAAA clade</taxon>
        <taxon>indigoferoid/millettioid clade</taxon>
        <taxon>Phaseoleae</taxon>
        <taxon>Vigna</taxon>
    </lineage>
</organism>